<evidence type="ECO:0000256" key="1">
    <source>
        <dbReference type="SAM" id="MobiDB-lite"/>
    </source>
</evidence>
<dbReference type="Gene3D" id="1.10.287.70">
    <property type="match status" value="1"/>
</dbReference>
<protein>
    <recommendedName>
        <fullName evidence="3">Potassium channel domain-containing protein</fullName>
    </recommendedName>
</protein>
<evidence type="ECO:0000259" key="3">
    <source>
        <dbReference type="Pfam" id="PF07885"/>
    </source>
</evidence>
<reference evidence="4" key="1">
    <citation type="submission" date="2015-10" db="EMBL/GenBank/DDBJ databases">
        <authorList>
            <person name="Gilbert D.G."/>
        </authorList>
    </citation>
    <scope>NUCLEOTIDE SEQUENCE</scope>
    <source>
        <strain evidence="4">Phyl III-seqv23</strain>
    </source>
</reference>
<dbReference type="Pfam" id="PF07885">
    <property type="entry name" value="Ion_trans_2"/>
    <property type="match status" value="1"/>
</dbReference>
<sequence length="253" mass="27025">MEGGSVDKIVDTLANRRLTHMVVQSRPRVWRDARANTKWVLVPLGLILLWAFVSAAISVNCGLIYSPQPTTSGAPKVLDYGGALYFTFINMTTVGFGDIYPISAGARVLAVVNAILGIVMFALVTGALVLSLSPADEDEEAADDLDGNDAGPLTPEPFQDGRLAELRKSDAFVWSQIGELVAIIAAARELVPSEGPVAEPLSSSMASLHGLLHNRKTQSLLAEALYARSRLAHAVYDLALDPKNTAPSHLPKI</sequence>
<organism evidence="4">
    <name type="scientific">Ralstonia solanacearum</name>
    <name type="common">Pseudomonas solanacearum</name>
    <dbReference type="NCBI Taxonomy" id="305"/>
    <lineage>
        <taxon>Bacteria</taxon>
        <taxon>Pseudomonadati</taxon>
        <taxon>Pseudomonadota</taxon>
        <taxon>Betaproteobacteria</taxon>
        <taxon>Burkholderiales</taxon>
        <taxon>Burkholderiaceae</taxon>
        <taxon>Ralstonia</taxon>
        <taxon>Ralstonia solanacearum species complex</taxon>
    </lineage>
</organism>
<gene>
    <name evidence="4" type="ORF">RUN1985_v1_280150</name>
</gene>
<feature type="domain" description="Potassium channel" evidence="3">
    <location>
        <begin position="58"/>
        <end position="128"/>
    </location>
</feature>
<feature type="transmembrane region" description="Helical" evidence="2">
    <location>
        <begin position="108"/>
        <end position="130"/>
    </location>
</feature>
<evidence type="ECO:0000256" key="2">
    <source>
        <dbReference type="SAM" id="Phobius"/>
    </source>
</evidence>
<keyword evidence="2" id="KW-0812">Transmembrane</keyword>
<accession>A0A0S4V2E3</accession>
<dbReference type="AlphaFoldDB" id="A0A0S4V2E3"/>
<dbReference type="SUPFAM" id="SSF81324">
    <property type="entry name" value="Voltage-gated potassium channels"/>
    <property type="match status" value="1"/>
</dbReference>
<feature type="transmembrane region" description="Helical" evidence="2">
    <location>
        <begin position="40"/>
        <end position="65"/>
    </location>
</feature>
<dbReference type="EMBL" id="LN899824">
    <property type="protein sequence ID" value="CUV28835.1"/>
    <property type="molecule type" value="Genomic_DNA"/>
</dbReference>
<name>A0A0S4V2E3_RALSL</name>
<keyword evidence="2" id="KW-1133">Transmembrane helix</keyword>
<feature type="transmembrane region" description="Helical" evidence="2">
    <location>
        <begin position="77"/>
        <end position="96"/>
    </location>
</feature>
<proteinExistence type="predicted"/>
<feature type="region of interest" description="Disordered" evidence="1">
    <location>
        <begin position="139"/>
        <end position="159"/>
    </location>
</feature>
<evidence type="ECO:0000313" key="4">
    <source>
        <dbReference type="EMBL" id="CUV28835.1"/>
    </source>
</evidence>
<keyword evidence="2" id="KW-0472">Membrane</keyword>
<dbReference type="InterPro" id="IPR013099">
    <property type="entry name" value="K_chnl_dom"/>
</dbReference>